<feature type="compositionally biased region" description="Polar residues" evidence="12">
    <location>
        <begin position="19"/>
        <end position="37"/>
    </location>
</feature>
<dbReference type="EMBL" id="LN714496">
    <property type="protein sequence ID" value="CEL73651.1"/>
    <property type="molecule type" value="Genomic_DNA"/>
</dbReference>
<reference evidence="17" key="2">
    <citation type="submission" date="2008-03" db="EMBL/GenBank/DDBJ databases">
        <title>Annotation of Toxoplasma gondii VEG.</title>
        <authorList>
            <person name="Lorenzi H."/>
            <person name="Inman J."/>
            <person name="Amedeo P."/>
            <person name="Brunk B."/>
            <person name="Roos D."/>
            <person name="Caler E."/>
        </authorList>
    </citation>
    <scope>NUCLEOTIDE SEQUENCE [LARGE SCALE GENOMIC DNA]</scope>
    <source>
        <strain evidence="17">ATCC 50861 / VEG</strain>
    </source>
</reference>
<evidence type="ECO:0000256" key="7">
    <source>
        <dbReference type="ARBA" id="ARBA00022771"/>
    </source>
</evidence>
<proteinExistence type="predicted"/>
<evidence type="ECO:0000256" key="10">
    <source>
        <dbReference type="ARBA" id="ARBA00023136"/>
    </source>
</evidence>
<keyword evidence="10 13" id="KW-0472">Membrane</keyword>
<feature type="compositionally biased region" description="Low complexity" evidence="12">
    <location>
        <begin position="404"/>
        <end position="415"/>
    </location>
</feature>
<dbReference type="SMART" id="SM00184">
    <property type="entry name" value="RING"/>
    <property type="match status" value="1"/>
</dbReference>
<feature type="domain" description="RING-type" evidence="14">
    <location>
        <begin position="426"/>
        <end position="465"/>
    </location>
</feature>
<evidence type="ECO:0000256" key="13">
    <source>
        <dbReference type="SAM" id="Phobius"/>
    </source>
</evidence>
<dbReference type="GO" id="GO:0061630">
    <property type="term" value="F:ubiquitin protein ligase activity"/>
    <property type="evidence" value="ECO:0007669"/>
    <property type="project" value="UniProtKB-EC"/>
</dbReference>
<keyword evidence="9" id="KW-0862">Zinc</keyword>
<feature type="transmembrane region" description="Helical" evidence="13">
    <location>
        <begin position="590"/>
        <end position="609"/>
    </location>
</feature>
<keyword evidence="13" id="KW-1133">Transmembrane helix</keyword>
<keyword evidence="5" id="KW-0808">Transferase</keyword>
<keyword evidence="6" id="KW-0479">Metal-binding</keyword>
<dbReference type="GO" id="GO:0008270">
    <property type="term" value="F:zinc ion binding"/>
    <property type="evidence" value="ECO:0007669"/>
    <property type="project" value="UniProtKB-KW"/>
</dbReference>
<feature type="compositionally biased region" description="Polar residues" evidence="12">
    <location>
        <begin position="1"/>
        <end position="10"/>
    </location>
</feature>
<evidence type="ECO:0000256" key="11">
    <source>
        <dbReference type="PROSITE-ProRule" id="PRU00175"/>
    </source>
</evidence>
<dbReference type="CDD" id="cd16745">
    <property type="entry name" value="RING-HC_AtRMA-like"/>
    <property type="match status" value="1"/>
</dbReference>
<feature type="region of interest" description="Disordered" evidence="12">
    <location>
        <begin position="383"/>
        <end position="418"/>
    </location>
</feature>
<evidence type="ECO:0000313" key="15">
    <source>
        <dbReference type="EMBL" id="CEL73651.1"/>
    </source>
</evidence>
<accession>V4ZLV5</accession>
<keyword evidence="7 11" id="KW-0863">Zinc-finger</keyword>
<dbReference type="PANTHER" id="PTHR12313">
    <property type="entry name" value="E3 UBIQUITIN-PROTEIN LIGASE RNF5-RELATED"/>
    <property type="match status" value="1"/>
</dbReference>
<dbReference type="InterPro" id="IPR018957">
    <property type="entry name" value="Znf_C3HC4_RING-type"/>
</dbReference>
<reference evidence="16" key="3">
    <citation type="submission" date="2013-08" db="EMBL/GenBank/DDBJ databases">
        <authorList>
            <person name="Sibley D."/>
            <person name="Venepally P."/>
            <person name="Karamycheva S."/>
            <person name="Hadjithomas M."/>
            <person name="Khan A."/>
            <person name="Brunk B."/>
            <person name="Roos D."/>
            <person name="Caler E."/>
            <person name="Lorenzi H."/>
        </authorList>
    </citation>
    <scope>NUCLEOTIDE SEQUENCE</scope>
    <source>
        <strain evidence="16">VEG</strain>
    </source>
</reference>
<keyword evidence="13" id="KW-0812">Transmembrane</keyword>
<evidence type="ECO:0000256" key="2">
    <source>
        <dbReference type="ARBA" id="ARBA00004308"/>
    </source>
</evidence>
<feature type="compositionally biased region" description="Basic and acidic residues" evidence="12">
    <location>
        <begin position="501"/>
        <end position="512"/>
    </location>
</feature>
<evidence type="ECO:0000256" key="8">
    <source>
        <dbReference type="ARBA" id="ARBA00022786"/>
    </source>
</evidence>
<dbReference type="GO" id="GO:0006511">
    <property type="term" value="P:ubiquitin-dependent protein catabolic process"/>
    <property type="evidence" value="ECO:0007669"/>
    <property type="project" value="InterPro"/>
</dbReference>
<evidence type="ECO:0000256" key="12">
    <source>
        <dbReference type="SAM" id="MobiDB-lite"/>
    </source>
</evidence>
<feature type="compositionally biased region" description="Polar residues" evidence="12">
    <location>
        <begin position="71"/>
        <end position="81"/>
    </location>
</feature>
<keyword evidence="8" id="KW-0833">Ubl conjugation pathway</keyword>
<dbReference type="UniPathway" id="UPA00143"/>
<feature type="compositionally biased region" description="Basic and acidic residues" evidence="12">
    <location>
        <begin position="137"/>
        <end position="315"/>
    </location>
</feature>
<dbReference type="GO" id="GO:0005783">
    <property type="term" value="C:endoplasmic reticulum"/>
    <property type="evidence" value="ECO:0007669"/>
    <property type="project" value="InterPro"/>
</dbReference>
<feature type="compositionally biased region" description="Basic and acidic residues" evidence="12">
    <location>
        <begin position="387"/>
        <end position="398"/>
    </location>
</feature>
<dbReference type="PROSITE" id="PS00518">
    <property type="entry name" value="ZF_RING_1"/>
    <property type="match status" value="1"/>
</dbReference>
<dbReference type="OMA" id="PHESGES"/>
<reference evidence="16" key="1">
    <citation type="submission" date="2007-03" db="EMBL/GenBank/DDBJ databases">
        <authorList>
            <person name="Paulsen I."/>
        </authorList>
    </citation>
    <scope>NUCLEOTIDE SEQUENCE</scope>
    <source>
        <strain evidence="16">VEG</strain>
    </source>
</reference>
<protein>
    <recommendedName>
        <fullName evidence="4">RING-type E3 ubiquitin transferase</fullName>
        <ecNumber evidence="4">2.3.2.27</ecNumber>
    </recommendedName>
</protein>
<dbReference type="Proteomes" id="UP000002226">
    <property type="component" value="Unassembled WGS sequence"/>
</dbReference>
<dbReference type="STRING" id="432359.V4ZLV5"/>
<comment type="subcellular location">
    <subcellularLocation>
        <location evidence="2">Endomembrane system</location>
    </subcellularLocation>
</comment>
<dbReference type="OrthoDB" id="10254945at2759"/>
<evidence type="ECO:0000256" key="5">
    <source>
        <dbReference type="ARBA" id="ARBA00022679"/>
    </source>
</evidence>
<dbReference type="VEuPathDB" id="ToxoDB:TGVEG_205600"/>
<evidence type="ECO:0000256" key="6">
    <source>
        <dbReference type="ARBA" id="ARBA00022723"/>
    </source>
</evidence>
<dbReference type="SUPFAM" id="SSF57850">
    <property type="entry name" value="RING/U-box"/>
    <property type="match status" value="1"/>
</dbReference>
<dbReference type="InterPro" id="IPR013083">
    <property type="entry name" value="Znf_RING/FYVE/PHD"/>
</dbReference>
<dbReference type="InterPro" id="IPR001841">
    <property type="entry name" value="Znf_RING"/>
</dbReference>
<comment type="pathway">
    <text evidence="3">Protein modification; protein ubiquitination.</text>
</comment>
<feature type="region of interest" description="Disordered" evidence="12">
    <location>
        <begin position="481"/>
        <end position="519"/>
    </location>
</feature>
<dbReference type="InterPro" id="IPR017907">
    <property type="entry name" value="Znf_RING_CS"/>
</dbReference>
<dbReference type="AlphaFoldDB" id="V4ZLV5"/>
<evidence type="ECO:0000313" key="17">
    <source>
        <dbReference type="Proteomes" id="UP000002226"/>
    </source>
</evidence>
<dbReference type="InterPro" id="IPR045103">
    <property type="entry name" value="RNF5/RNF185-like"/>
</dbReference>
<feature type="compositionally biased region" description="Basic and acidic residues" evidence="12">
    <location>
        <begin position="323"/>
        <end position="345"/>
    </location>
</feature>
<evidence type="ECO:0000259" key="14">
    <source>
        <dbReference type="PROSITE" id="PS50089"/>
    </source>
</evidence>
<dbReference type="Gene3D" id="3.30.40.10">
    <property type="entry name" value="Zinc/RING finger domain, C3HC4 (zinc finger)"/>
    <property type="match status" value="1"/>
</dbReference>
<gene>
    <name evidence="15" type="ORF">BN1205_043670</name>
    <name evidence="16" type="ORF">TGVEG_205600</name>
</gene>
<evidence type="ECO:0000256" key="3">
    <source>
        <dbReference type="ARBA" id="ARBA00004906"/>
    </source>
</evidence>
<feature type="region of interest" description="Disordered" evidence="12">
    <location>
        <begin position="1"/>
        <end position="370"/>
    </location>
</feature>
<dbReference type="PROSITE" id="PS50089">
    <property type="entry name" value="ZF_RING_2"/>
    <property type="match status" value="1"/>
</dbReference>
<accession>A0A0F7UUB3</accession>
<name>V4ZLV5_TOXGV</name>
<dbReference type="EC" id="2.3.2.27" evidence="4"/>
<sequence length="610" mass="67419">MERSFPQLSPSIPPHESGESSAVHYSSVSPRDTSTFCHESHAENAESASTPADLSVAKSATVPASRCGEQTVPSLTISPQSEKGGCSPSDSPAGEETRGRSSPRASSSGERENSLSVPASEYETGRASPAELASEVLRGETKKSGEGDERREEGEREGDERREEGERQGDERREEGEREGDERREEGEREGNERREEGAREGDERREEGERQGDERREEGEREGNERREEGAREGDERREEGQRQGDERREEGEREGNERREEGAREGDERREEGQRQGDERRGVEGPKRESDSRECDERRKDEEGSTGERRAEETGEEESKEEASERERNVELSERNVKERERGGATAASPLPSTVRDPGFQSEVRTESAFSRSSAYSIVYSGRTTRSERTEGEKRSRGGGASATTPSSSSAARSRGEENTRFECNICFDEATDPVVTRCGHLFCWTCLHAWLRRGTYECPVCKAHTTVRNVIPIYGRGAEKHPRDASETGNSGAGSVPERPRAERPEPEPQSRSGASFGGGTGGATFSFGLFPFFGLGVTWGGGVLNSGFSSSASSAFDWLFFPPGAHQRDRGAPRQDQVLTEEQQRMQSLGFLLLAFCFVLYIIFLA</sequence>
<dbReference type="GO" id="GO:0016567">
    <property type="term" value="P:protein ubiquitination"/>
    <property type="evidence" value="ECO:0007669"/>
    <property type="project" value="UniProtKB-UniPathway"/>
</dbReference>
<comment type="catalytic activity">
    <reaction evidence="1">
        <text>S-ubiquitinyl-[E2 ubiquitin-conjugating enzyme]-L-cysteine + [acceptor protein]-L-lysine = [E2 ubiquitin-conjugating enzyme]-L-cysteine + N(6)-ubiquitinyl-[acceptor protein]-L-lysine.</text>
        <dbReference type="EC" id="2.3.2.27"/>
    </reaction>
</comment>
<evidence type="ECO:0000256" key="1">
    <source>
        <dbReference type="ARBA" id="ARBA00000900"/>
    </source>
</evidence>
<reference evidence="15" key="4">
    <citation type="journal article" date="2015" name="PLoS ONE">
        <title>Comprehensive Evaluation of Toxoplasma gondii VEG and Neospora caninum LIV Genomes with Tachyzoite Stage Transcriptome and Proteome Defines Novel Transcript Features.</title>
        <authorList>
            <person name="Ramaprasad A."/>
            <person name="Mourier T."/>
            <person name="Naeem R."/>
            <person name="Malas T.B."/>
            <person name="Moussa E."/>
            <person name="Panigrahi A."/>
            <person name="Vermont S.J."/>
            <person name="Otto T.D."/>
            <person name="Wastling J."/>
            <person name="Pain A."/>
        </authorList>
    </citation>
    <scope>NUCLEOTIDE SEQUENCE</scope>
    <source>
        <strain evidence="15">VEG</strain>
    </source>
</reference>
<dbReference type="EMBL" id="AAYL02000111">
    <property type="protein sequence ID" value="ESS33202.1"/>
    <property type="molecule type" value="Genomic_DNA"/>
</dbReference>
<keyword evidence="17" id="KW-1185">Reference proteome</keyword>
<evidence type="ECO:0000313" key="16">
    <source>
        <dbReference type="EMBL" id="ESS33202.1"/>
    </source>
</evidence>
<organism evidence="16 17">
    <name type="scientific">Toxoplasma gondii (strain ATCC 50861 / VEG)</name>
    <dbReference type="NCBI Taxonomy" id="432359"/>
    <lineage>
        <taxon>Eukaryota</taxon>
        <taxon>Sar</taxon>
        <taxon>Alveolata</taxon>
        <taxon>Apicomplexa</taxon>
        <taxon>Conoidasida</taxon>
        <taxon>Coccidia</taxon>
        <taxon>Eucoccidiorida</taxon>
        <taxon>Eimeriorina</taxon>
        <taxon>Sarcocystidae</taxon>
        <taxon>Toxoplasma</taxon>
    </lineage>
</organism>
<dbReference type="Pfam" id="PF00097">
    <property type="entry name" value="zf-C3HC4"/>
    <property type="match status" value="1"/>
</dbReference>
<evidence type="ECO:0000256" key="4">
    <source>
        <dbReference type="ARBA" id="ARBA00012483"/>
    </source>
</evidence>
<evidence type="ECO:0000256" key="9">
    <source>
        <dbReference type="ARBA" id="ARBA00022833"/>
    </source>
</evidence>